<feature type="binding site" evidence="12">
    <location>
        <position position="209"/>
    </location>
    <ligand>
        <name>Zn(2+)</name>
        <dbReference type="ChEBI" id="CHEBI:29105"/>
    </ligand>
</feature>
<dbReference type="AlphaFoldDB" id="A0A7Z6ZUE6"/>
<feature type="domain" description="Cysteinyl-tRNA synthetase class Ia DALR" evidence="13">
    <location>
        <begin position="342"/>
        <end position="403"/>
    </location>
</feature>
<keyword evidence="8 12" id="KW-0862">Zinc</keyword>
<feature type="binding site" evidence="12">
    <location>
        <position position="269"/>
    </location>
    <ligand>
        <name>ATP</name>
        <dbReference type="ChEBI" id="CHEBI:30616"/>
    </ligand>
</feature>
<proteinExistence type="inferred from homology"/>
<dbReference type="GO" id="GO:0006423">
    <property type="term" value="P:cysteinyl-tRNA aminoacylation"/>
    <property type="evidence" value="ECO:0007669"/>
    <property type="project" value="UniProtKB-UniRule"/>
</dbReference>
<dbReference type="InterPro" id="IPR056411">
    <property type="entry name" value="CysS_C"/>
</dbReference>
<evidence type="ECO:0000256" key="9">
    <source>
        <dbReference type="ARBA" id="ARBA00022840"/>
    </source>
</evidence>
<feature type="binding site" evidence="12">
    <location>
        <position position="238"/>
    </location>
    <ligand>
        <name>Zn(2+)</name>
        <dbReference type="ChEBI" id="CHEBI:29105"/>
    </ligand>
</feature>
<evidence type="ECO:0000256" key="1">
    <source>
        <dbReference type="ARBA" id="ARBA00004496"/>
    </source>
</evidence>
<reference evidence="15" key="1">
    <citation type="journal article" date="2018" name="Front. Microbiol.">
        <title>Genome-Based Analysis Reveals the Taxonomy and Diversity of the Family Idiomarinaceae.</title>
        <authorList>
            <person name="Liu Y."/>
            <person name="Lai Q."/>
            <person name="Shao Z."/>
        </authorList>
    </citation>
    <scope>NUCLEOTIDE SEQUENCE [LARGE SCALE GENOMIC DNA]</scope>
    <source>
        <strain evidence="15">KYW314</strain>
    </source>
</reference>
<feature type="short sequence motif" description="'KMSKS' region" evidence="12">
    <location>
        <begin position="266"/>
        <end position="270"/>
    </location>
</feature>
<evidence type="ECO:0000256" key="8">
    <source>
        <dbReference type="ARBA" id="ARBA00022833"/>
    </source>
</evidence>
<dbReference type="HAMAP" id="MF_00041">
    <property type="entry name" value="Cys_tRNA_synth"/>
    <property type="match status" value="1"/>
</dbReference>
<dbReference type="Gene3D" id="3.40.50.620">
    <property type="entry name" value="HUPs"/>
    <property type="match status" value="1"/>
</dbReference>
<comment type="subcellular location">
    <subcellularLocation>
        <location evidence="1 12">Cytoplasm</location>
    </subcellularLocation>
</comment>
<dbReference type="PANTHER" id="PTHR10890:SF3">
    <property type="entry name" value="CYSTEINE--TRNA LIGASE, CYTOPLASMIC"/>
    <property type="match status" value="1"/>
</dbReference>
<feature type="short sequence motif" description="'HIGH' region" evidence="12">
    <location>
        <begin position="30"/>
        <end position="40"/>
    </location>
</feature>
<keyword evidence="5 12" id="KW-0436">Ligase</keyword>
<dbReference type="InterPro" id="IPR015803">
    <property type="entry name" value="Cys-tRNA-ligase"/>
</dbReference>
<dbReference type="GO" id="GO:0004817">
    <property type="term" value="F:cysteine-tRNA ligase activity"/>
    <property type="evidence" value="ECO:0007669"/>
    <property type="project" value="UniProtKB-UniRule"/>
</dbReference>
<dbReference type="SMART" id="SM00840">
    <property type="entry name" value="DALR_2"/>
    <property type="match status" value="1"/>
</dbReference>
<evidence type="ECO:0000256" key="12">
    <source>
        <dbReference type="HAMAP-Rule" id="MF_00041"/>
    </source>
</evidence>
<evidence type="ECO:0000256" key="4">
    <source>
        <dbReference type="ARBA" id="ARBA00022490"/>
    </source>
</evidence>
<dbReference type="CDD" id="cd07963">
    <property type="entry name" value="Anticodon_Ia_Cys"/>
    <property type="match status" value="1"/>
</dbReference>
<dbReference type="EMBL" id="PIPR01000001">
    <property type="protein sequence ID" value="RUO41486.1"/>
    <property type="molecule type" value="Genomic_DNA"/>
</dbReference>
<dbReference type="InterPro" id="IPR009080">
    <property type="entry name" value="tRNAsynth_Ia_anticodon-bd"/>
</dbReference>
<keyword evidence="7 12" id="KW-0547">Nucleotide-binding</keyword>
<dbReference type="SUPFAM" id="SSF47323">
    <property type="entry name" value="Anticodon-binding domain of a subclass of class I aminoacyl-tRNA synthetases"/>
    <property type="match status" value="1"/>
</dbReference>
<dbReference type="Proteomes" id="UP000287766">
    <property type="component" value="Unassembled WGS sequence"/>
</dbReference>
<evidence type="ECO:0000256" key="7">
    <source>
        <dbReference type="ARBA" id="ARBA00022741"/>
    </source>
</evidence>
<name>A0A7Z6ZUE6_9GAMM</name>
<dbReference type="FunFam" id="3.40.50.620:FF:000009">
    <property type="entry name" value="Cysteine--tRNA ligase"/>
    <property type="match status" value="1"/>
</dbReference>
<evidence type="ECO:0000256" key="6">
    <source>
        <dbReference type="ARBA" id="ARBA00022723"/>
    </source>
</evidence>
<evidence type="ECO:0000256" key="11">
    <source>
        <dbReference type="ARBA" id="ARBA00023146"/>
    </source>
</evidence>
<evidence type="ECO:0000313" key="14">
    <source>
        <dbReference type="EMBL" id="RUO41486.1"/>
    </source>
</evidence>
<dbReference type="Pfam" id="PF23493">
    <property type="entry name" value="CysS_C"/>
    <property type="match status" value="1"/>
</dbReference>
<accession>A0A7Z6ZUE6</accession>
<keyword evidence="15" id="KW-1185">Reference proteome</keyword>
<feature type="binding site" evidence="12">
    <location>
        <position position="28"/>
    </location>
    <ligand>
        <name>Zn(2+)</name>
        <dbReference type="ChEBI" id="CHEBI:29105"/>
    </ligand>
</feature>
<keyword evidence="11 12" id="KW-0030">Aminoacyl-tRNA synthetase</keyword>
<sequence length="458" mass="51536">MLTIYNTLSRQKEEFKPITPGEVKLYVCGVTIYDYCHIGHARTYVAFDTVVRYLRARGYKVTYVRNITDVDDKIIRRANEQNIAIDAVTQTFTQAMHEDFDALNLLRPDIEPTVTGHMSDIIAMIESLLNNGNAYVADDGDVLFDVSSFNEYGHLSRQNLEQLQAGSRVDIANNKTDPLDFVLWKRAKPGEPSWSSPWGEGRPGWHIECSAMNKKHLGSHFDIHGGGSDLIFPHHENEVAQSCCANQTDYVNVWMHSGMVQVDEVKMSKSLGNFFTIREVLKQYDAETVRFFLMSSHYRSQLNYSADNLTQARASLERLYTALRDAPVGTIDPELTQAYVDRFNAAMDDDFNVPEALPVLFELAREANRTAAENPQKAAAYAAELRELASVLGLLTSTPEQFLQGRGDDVAAIEALIAERNDARATKDWARADAARAALTERGIELEDTAQGTRWRRL</sequence>
<keyword evidence="10 12" id="KW-0648">Protein biosynthesis</keyword>
<dbReference type="InterPro" id="IPR015273">
    <property type="entry name" value="Cys-tRNA-synt_Ia_DALR"/>
</dbReference>
<evidence type="ECO:0000256" key="10">
    <source>
        <dbReference type="ARBA" id="ARBA00022917"/>
    </source>
</evidence>
<keyword evidence="4 12" id="KW-0963">Cytoplasm</keyword>
<dbReference type="InterPro" id="IPR024909">
    <property type="entry name" value="Cys-tRNA/MSH_ligase"/>
</dbReference>
<evidence type="ECO:0000313" key="15">
    <source>
        <dbReference type="Proteomes" id="UP000287766"/>
    </source>
</evidence>
<comment type="catalytic activity">
    <reaction evidence="12">
        <text>tRNA(Cys) + L-cysteine + ATP = L-cysteinyl-tRNA(Cys) + AMP + diphosphate</text>
        <dbReference type="Rhea" id="RHEA:17773"/>
        <dbReference type="Rhea" id="RHEA-COMP:9661"/>
        <dbReference type="Rhea" id="RHEA-COMP:9679"/>
        <dbReference type="ChEBI" id="CHEBI:30616"/>
        <dbReference type="ChEBI" id="CHEBI:33019"/>
        <dbReference type="ChEBI" id="CHEBI:35235"/>
        <dbReference type="ChEBI" id="CHEBI:78442"/>
        <dbReference type="ChEBI" id="CHEBI:78517"/>
        <dbReference type="ChEBI" id="CHEBI:456215"/>
        <dbReference type="EC" id="6.1.1.16"/>
    </reaction>
</comment>
<dbReference type="PRINTS" id="PR00983">
    <property type="entry name" value="TRNASYNTHCYS"/>
</dbReference>
<comment type="subunit">
    <text evidence="3 12">Monomer.</text>
</comment>
<comment type="caution">
    <text evidence="14">The sequence shown here is derived from an EMBL/GenBank/DDBJ whole genome shotgun (WGS) entry which is preliminary data.</text>
</comment>
<dbReference type="InterPro" id="IPR032678">
    <property type="entry name" value="tRNA-synt_1_cat_dom"/>
</dbReference>
<dbReference type="EC" id="6.1.1.16" evidence="12"/>
<protein>
    <recommendedName>
        <fullName evidence="12">Cysteine--tRNA ligase</fullName>
        <ecNumber evidence="12">6.1.1.16</ecNumber>
    </recommendedName>
    <alternativeName>
        <fullName evidence="12">Cysteinyl-tRNA synthetase</fullName>
        <shortName evidence="12">CysRS</shortName>
    </alternativeName>
</protein>
<evidence type="ECO:0000256" key="2">
    <source>
        <dbReference type="ARBA" id="ARBA00005594"/>
    </source>
</evidence>
<keyword evidence="9 12" id="KW-0067">ATP-binding</keyword>
<feature type="binding site" evidence="12">
    <location>
        <position position="234"/>
    </location>
    <ligand>
        <name>Zn(2+)</name>
        <dbReference type="ChEBI" id="CHEBI:29105"/>
    </ligand>
</feature>
<comment type="cofactor">
    <cofactor evidence="12">
        <name>Zn(2+)</name>
        <dbReference type="ChEBI" id="CHEBI:29105"/>
    </cofactor>
    <text evidence="12">Binds 1 zinc ion per subunit.</text>
</comment>
<dbReference type="RefSeq" id="WP_169930222.1">
    <property type="nucleotide sequence ID" value="NZ_PIPR01000001.1"/>
</dbReference>
<evidence type="ECO:0000256" key="3">
    <source>
        <dbReference type="ARBA" id="ARBA00011245"/>
    </source>
</evidence>
<dbReference type="GO" id="GO:0005829">
    <property type="term" value="C:cytosol"/>
    <property type="evidence" value="ECO:0007669"/>
    <property type="project" value="TreeGrafter"/>
</dbReference>
<dbReference type="NCBIfam" id="TIGR00435">
    <property type="entry name" value="cysS"/>
    <property type="match status" value="1"/>
</dbReference>
<gene>
    <name evidence="12" type="primary">cysS</name>
    <name evidence="14" type="ORF">CWE22_04800</name>
</gene>
<dbReference type="GO" id="GO:0008270">
    <property type="term" value="F:zinc ion binding"/>
    <property type="evidence" value="ECO:0007669"/>
    <property type="project" value="UniProtKB-UniRule"/>
</dbReference>
<dbReference type="Gene3D" id="1.20.120.1910">
    <property type="entry name" value="Cysteine-tRNA ligase, C-terminal anti-codon recognition domain"/>
    <property type="match status" value="1"/>
</dbReference>
<evidence type="ECO:0000259" key="13">
    <source>
        <dbReference type="SMART" id="SM00840"/>
    </source>
</evidence>
<comment type="similarity">
    <text evidence="2 12">Belongs to the class-I aminoacyl-tRNA synthetase family.</text>
</comment>
<dbReference type="GO" id="GO:0005524">
    <property type="term" value="F:ATP binding"/>
    <property type="evidence" value="ECO:0007669"/>
    <property type="project" value="UniProtKB-UniRule"/>
</dbReference>
<evidence type="ECO:0000256" key="5">
    <source>
        <dbReference type="ARBA" id="ARBA00022598"/>
    </source>
</evidence>
<keyword evidence="6 12" id="KW-0479">Metal-binding</keyword>
<dbReference type="Pfam" id="PF09190">
    <property type="entry name" value="DALR_2"/>
    <property type="match status" value="1"/>
</dbReference>
<organism evidence="14 15">
    <name type="scientific">Pseudidiomarina aestuarii</name>
    <dbReference type="NCBI Taxonomy" id="624146"/>
    <lineage>
        <taxon>Bacteria</taxon>
        <taxon>Pseudomonadati</taxon>
        <taxon>Pseudomonadota</taxon>
        <taxon>Gammaproteobacteria</taxon>
        <taxon>Alteromonadales</taxon>
        <taxon>Idiomarinaceae</taxon>
        <taxon>Pseudidiomarina</taxon>
    </lineage>
</organism>
<dbReference type="SUPFAM" id="SSF52374">
    <property type="entry name" value="Nucleotidylyl transferase"/>
    <property type="match status" value="1"/>
</dbReference>
<dbReference type="InterPro" id="IPR014729">
    <property type="entry name" value="Rossmann-like_a/b/a_fold"/>
</dbReference>
<dbReference type="Pfam" id="PF01406">
    <property type="entry name" value="tRNA-synt_1e"/>
    <property type="match status" value="1"/>
</dbReference>
<dbReference type="CDD" id="cd00672">
    <property type="entry name" value="CysRS_core"/>
    <property type="match status" value="1"/>
</dbReference>
<dbReference type="PANTHER" id="PTHR10890">
    <property type="entry name" value="CYSTEINYL-TRNA SYNTHETASE"/>
    <property type="match status" value="1"/>
</dbReference>